<sequence length="80" mass="9146">MHKHADTKPALICSQKQPLAPVMILHENTMPQLSLLRNQPRYDYIRWHQISASLDQFAYDQNGVALAIYGARPTPPMAKF</sequence>
<dbReference type="EMBL" id="BQFW01000001">
    <property type="protein sequence ID" value="GJJ67868.1"/>
    <property type="molecule type" value="Genomic_DNA"/>
</dbReference>
<evidence type="ECO:0000313" key="1">
    <source>
        <dbReference type="EMBL" id="GJJ67868.1"/>
    </source>
</evidence>
<gene>
    <name evidence="1" type="ORF">EMPS_00214</name>
</gene>
<protein>
    <submittedName>
        <fullName evidence="1">Uncharacterized protein</fullName>
    </submittedName>
</protein>
<evidence type="ECO:0000313" key="2">
    <source>
        <dbReference type="Proteomes" id="UP000827284"/>
    </source>
</evidence>
<accession>A0A9P3LR63</accession>
<organism evidence="1 2">
    <name type="scientific">Entomortierella parvispora</name>
    <dbReference type="NCBI Taxonomy" id="205924"/>
    <lineage>
        <taxon>Eukaryota</taxon>
        <taxon>Fungi</taxon>
        <taxon>Fungi incertae sedis</taxon>
        <taxon>Mucoromycota</taxon>
        <taxon>Mortierellomycotina</taxon>
        <taxon>Mortierellomycetes</taxon>
        <taxon>Mortierellales</taxon>
        <taxon>Mortierellaceae</taxon>
        <taxon>Entomortierella</taxon>
    </lineage>
</organism>
<reference evidence="1" key="2">
    <citation type="journal article" date="2022" name="Microbiol. Resour. Announc.">
        <title>Whole-Genome Sequence of Entomortierella parvispora E1425, a Mucoromycotan Fungus Associated with Burkholderiaceae-Related Endosymbiotic Bacteria.</title>
        <authorList>
            <person name="Herlambang A."/>
            <person name="Guo Y."/>
            <person name="Takashima Y."/>
            <person name="Narisawa K."/>
            <person name="Ohta H."/>
            <person name="Nishizawa T."/>
        </authorList>
    </citation>
    <scope>NUCLEOTIDE SEQUENCE</scope>
    <source>
        <strain evidence="1">E1425</strain>
    </source>
</reference>
<comment type="caution">
    <text evidence="1">The sequence shown here is derived from an EMBL/GenBank/DDBJ whole genome shotgun (WGS) entry which is preliminary data.</text>
</comment>
<keyword evidence="2" id="KW-1185">Reference proteome</keyword>
<reference evidence="1" key="1">
    <citation type="submission" date="2021-11" db="EMBL/GenBank/DDBJ databases">
        <authorList>
            <person name="Herlambang A."/>
            <person name="Guo Y."/>
            <person name="Takashima Y."/>
            <person name="Nishizawa T."/>
        </authorList>
    </citation>
    <scope>NUCLEOTIDE SEQUENCE</scope>
    <source>
        <strain evidence="1">E1425</strain>
    </source>
</reference>
<dbReference type="Proteomes" id="UP000827284">
    <property type="component" value="Unassembled WGS sequence"/>
</dbReference>
<proteinExistence type="predicted"/>
<dbReference type="AlphaFoldDB" id="A0A9P3LR63"/>
<name>A0A9P3LR63_9FUNG</name>